<feature type="region of interest" description="Disordered" evidence="1">
    <location>
        <begin position="1"/>
        <end position="25"/>
    </location>
</feature>
<evidence type="ECO:0000313" key="3">
    <source>
        <dbReference type="Proteomes" id="UP000038802"/>
    </source>
</evidence>
<dbReference type="AlphaFoldDB" id="A0A0U0TKI9"/>
<feature type="compositionally biased region" description="Polar residues" evidence="1">
    <location>
        <begin position="15"/>
        <end position="25"/>
    </location>
</feature>
<dbReference type="EMBL" id="CSAE01000918">
    <property type="protein sequence ID" value="COX08758.1"/>
    <property type="molecule type" value="Genomic_DNA"/>
</dbReference>
<proteinExistence type="predicted"/>
<name>A0A0U0TKI9_MYCTX</name>
<reference evidence="3" key="1">
    <citation type="submission" date="2015-03" db="EMBL/GenBank/DDBJ databases">
        <authorList>
            <consortium name="Pathogen Informatics"/>
        </authorList>
    </citation>
    <scope>NUCLEOTIDE SEQUENCE [LARGE SCALE GENOMIC DNA]</scope>
    <source>
        <strain evidence="3">K00500041</strain>
    </source>
</reference>
<evidence type="ECO:0000256" key="1">
    <source>
        <dbReference type="SAM" id="MobiDB-lite"/>
    </source>
</evidence>
<protein>
    <submittedName>
        <fullName evidence="2">Uncharacterized protein</fullName>
    </submittedName>
</protein>
<sequence>MAWPDDPTSPAIDENMTNADTSRSRVNSCRCHAASTLDRNTTSTRSGVSDITTASSSAPAVWITPDNGC</sequence>
<dbReference type="Proteomes" id="UP000038802">
    <property type="component" value="Unassembled WGS sequence"/>
</dbReference>
<evidence type="ECO:0000313" key="2">
    <source>
        <dbReference type="EMBL" id="COX08758.1"/>
    </source>
</evidence>
<gene>
    <name evidence="2" type="ORF">ERS007703_04743</name>
</gene>
<organism evidence="2 3">
    <name type="scientific">Mycobacterium tuberculosis</name>
    <dbReference type="NCBI Taxonomy" id="1773"/>
    <lineage>
        <taxon>Bacteria</taxon>
        <taxon>Bacillati</taxon>
        <taxon>Actinomycetota</taxon>
        <taxon>Actinomycetes</taxon>
        <taxon>Mycobacteriales</taxon>
        <taxon>Mycobacteriaceae</taxon>
        <taxon>Mycobacterium</taxon>
        <taxon>Mycobacterium tuberculosis complex</taxon>
    </lineage>
</organism>
<accession>A0A0U0TKI9</accession>